<keyword evidence="1" id="KW-0227">DNA damage</keyword>
<dbReference type="PANTHER" id="PTHR43003:SF5">
    <property type="entry name" value="DNA-3-METHYLADENINE GLYCOSYLASE"/>
    <property type="match status" value="1"/>
</dbReference>
<evidence type="ECO:0000256" key="1">
    <source>
        <dbReference type="ARBA" id="ARBA00022763"/>
    </source>
</evidence>
<dbReference type="GO" id="GO:0043916">
    <property type="term" value="F:DNA-7-methylguanine glycosylase activity"/>
    <property type="evidence" value="ECO:0007669"/>
    <property type="project" value="TreeGrafter"/>
</dbReference>
<dbReference type="PANTHER" id="PTHR43003">
    <property type="entry name" value="DNA-3-METHYLADENINE GLYCOSYLASE"/>
    <property type="match status" value="1"/>
</dbReference>
<dbReference type="GO" id="GO:0008725">
    <property type="term" value="F:DNA-3-methyladenine glycosylase activity"/>
    <property type="evidence" value="ECO:0007669"/>
    <property type="project" value="TreeGrafter"/>
</dbReference>
<dbReference type="Gene3D" id="1.10.1670.40">
    <property type="match status" value="1"/>
</dbReference>
<comment type="caution">
    <text evidence="3">The sequence shown here is derived from an EMBL/GenBank/DDBJ whole genome shotgun (WGS) entry which is preliminary data.</text>
</comment>
<name>A0A846WTN7_9ACTN</name>
<dbReference type="AlphaFoldDB" id="A0A846WTN7"/>
<gene>
    <name evidence="3" type="ORF">HGA05_25955</name>
</gene>
<sequence length="296" mass="31761">MSTLTITHEVLGPWSLDTSREFWEGFTPSALRGTQEPGRLSTVFRVDADWSAARVTVTQRGQTAEIEVSGDGDLDAAAEQTARFLALDVDARGWPAVGERDPVIGRAQQALPGLRPCGFHSAYEAAAWSVLSQRVRIAQAAATRAAITDRFGDDGAFPAPARLADLDIDLPGRKLEYLHAVADAAEQGALDTAALRAMDPQDAITEVQHIKGIGPFAAELIVLRGANAPDYVPANERRLTAEVAQLYGPDAVLDEIANAWKPFRTWASVYLRARAEGGIPGDVVPGLRAQHHPDAV</sequence>
<dbReference type="GO" id="GO:0006285">
    <property type="term" value="P:base-excision repair, AP site formation"/>
    <property type="evidence" value="ECO:0007669"/>
    <property type="project" value="TreeGrafter"/>
</dbReference>
<dbReference type="Gene3D" id="1.10.340.30">
    <property type="entry name" value="Hypothetical protein, domain 2"/>
    <property type="match status" value="1"/>
</dbReference>
<keyword evidence="2" id="KW-0234">DNA repair</keyword>
<dbReference type="SUPFAM" id="SSF48150">
    <property type="entry name" value="DNA-glycosylase"/>
    <property type="match status" value="1"/>
</dbReference>
<accession>A0A846WTN7</accession>
<dbReference type="Proteomes" id="UP000563898">
    <property type="component" value="Unassembled WGS sequence"/>
</dbReference>
<dbReference type="InterPro" id="IPR011257">
    <property type="entry name" value="DNA_glycosylase"/>
</dbReference>
<evidence type="ECO:0000256" key="2">
    <source>
        <dbReference type="ARBA" id="ARBA00023204"/>
    </source>
</evidence>
<dbReference type="GO" id="GO:0032131">
    <property type="term" value="F:alkylated DNA binding"/>
    <property type="evidence" value="ECO:0007669"/>
    <property type="project" value="TreeGrafter"/>
</dbReference>
<evidence type="ECO:0000313" key="3">
    <source>
        <dbReference type="EMBL" id="NKY05009.1"/>
    </source>
</evidence>
<proteinExistence type="predicted"/>
<dbReference type="InterPro" id="IPR051912">
    <property type="entry name" value="Alkylbase_DNA_Glycosylase/TA"/>
</dbReference>
<dbReference type="RefSeq" id="WP_006372071.1">
    <property type="nucleotide sequence ID" value="NZ_CP073075.1"/>
</dbReference>
<organism evidence="3 4">
    <name type="scientific">Gordonia polyisoprenivorans</name>
    <dbReference type="NCBI Taxonomy" id="84595"/>
    <lineage>
        <taxon>Bacteria</taxon>
        <taxon>Bacillati</taxon>
        <taxon>Actinomycetota</taxon>
        <taxon>Actinomycetes</taxon>
        <taxon>Mycobacteriales</taxon>
        <taxon>Gordoniaceae</taxon>
        <taxon>Gordonia</taxon>
    </lineage>
</organism>
<dbReference type="GO" id="GO:0006307">
    <property type="term" value="P:DNA alkylation repair"/>
    <property type="evidence" value="ECO:0007669"/>
    <property type="project" value="TreeGrafter"/>
</dbReference>
<reference evidence="3 4" key="1">
    <citation type="submission" date="2020-04" db="EMBL/GenBank/DDBJ databases">
        <title>MicrobeNet Type strains.</title>
        <authorList>
            <person name="Nicholson A.C."/>
        </authorList>
    </citation>
    <scope>NUCLEOTIDE SEQUENCE [LARGE SCALE GENOMIC DNA]</scope>
    <source>
        <strain evidence="3 4">ATCC BAA-14</strain>
    </source>
</reference>
<dbReference type="GO" id="GO:0032993">
    <property type="term" value="C:protein-DNA complex"/>
    <property type="evidence" value="ECO:0007669"/>
    <property type="project" value="TreeGrafter"/>
</dbReference>
<dbReference type="EMBL" id="JAAXPC010000026">
    <property type="protein sequence ID" value="NKY05009.1"/>
    <property type="molecule type" value="Genomic_DNA"/>
</dbReference>
<protein>
    <submittedName>
        <fullName evidence="3">DNA-3-methyladenine glycosylase 2 family protein</fullName>
    </submittedName>
</protein>
<evidence type="ECO:0000313" key="4">
    <source>
        <dbReference type="Proteomes" id="UP000563898"/>
    </source>
</evidence>